<accession>A0A165I5R6</accession>
<dbReference type="AlphaFoldDB" id="A0A165I5R6"/>
<evidence type="ECO:0000313" key="2">
    <source>
        <dbReference type="Proteomes" id="UP000076871"/>
    </source>
</evidence>
<evidence type="ECO:0000313" key="1">
    <source>
        <dbReference type="EMBL" id="KZT12627.1"/>
    </source>
</evidence>
<dbReference type="RefSeq" id="XP_040770137.1">
    <property type="nucleotide sequence ID" value="XM_040907527.1"/>
</dbReference>
<dbReference type="InParanoid" id="A0A165I5R6"/>
<keyword evidence="2" id="KW-1185">Reference proteome</keyword>
<dbReference type="Proteomes" id="UP000076871">
    <property type="component" value="Unassembled WGS sequence"/>
</dbReference>
<sequence length="135" mass="15213">MTSPQSLHSLRLPGYRSSYCLRYHPYPMTKRPRLLRAQDDALRADEETWEITPVATLGPVRSAEDDSDDDVSCLDLDASASVGLDIKRRQEAFTLPLPSKVATILAYVVIAIERTSRMTRLITGWVRYAMDALSQ</sequence>
<gene>
    <name evidence="1" type="ORF">LAESUDRAFT_718906</name>
</gene>
<organism evidence="1 2">
    <name type="scientific">Laetiporus sulphureus 93-53</name>
    <dbReference type="NCBI Taxonomy" id="1314785"/>
    <lineage>
        <taxon>Eukaryota</taxon>
        <taxon>Fungi</taxon>
        <taxon>Dikarya</taxon>
        <taxon>Basidiomycota</taxon>
        <taxon>Agaricomycotina</taxon>
        <taxon>Agaricomycetes</taxon>
        <taxon>Polyporales</taxon>
        <taxon>Laetiporus</taxon>
    </lineage>
</organism>
<reference evidence="1 2" key="1">
    <citation type="journal article" date="2016" name="Mol. Biol. Evol.">
        <title>Comparative Genomics of Early-Diverging Mushroom-Forming Fungi Provides Insights into the Origins of Lignocellulose Decay Capabilities.</title>
        <authorList>
            <person name="Nagy L.G."/>
            <person name="Riley R."/>
            <person name="Tritt A."/>
            <person name="Adam C."/>
            <person name="Daum C."/>
            <person name="Floudas D."/>
            <person name="Sun H."/>
            <person name="Yadav J.S."/>
            <person name="Pangilinan J."/>
            <person name="Larsson K.H."/>
            <person name="Matsuura K."/>
            <person name="Barry K."/>
            <person name="Labutti K."/>
            <person name="Kuo R."/>
            <person name="Ohm R.A."/>
            <person name="Bhattacharya S.S."/>
            <person name="Shirouzu T."/>
            <person name="Yoshinaga Y."/>
            <person name="Martin F.M."/>
            <person name="Grigoriev I.V."/>
            <person name="Hibbett D.S."/>
        </authorList>
    </citation>
    <scope>NUCLEOTIDE SEQUENCE [LARGE SCALE GENOMIC DNA]</scope>
    <source>
        <strain evidence="1 2">93-53</strain>
    </source>
</reference>
<dbReference type="GeneID" id="63824556"/>
<proteinExistence type="predicted"/>
<protein>
    <submittedName>
        <fullName evidence="1">Uncharacterized protein</fullName>
    </submittedName>
</protein>
<name>A0A165I5R6_9APHY</name>
<dbReference type="OrthoDB" id="2637024at2759"/>
<dbReference type="EMBL" id="KV427605">
    <property type="protein sequence ID" value="KZT12627.1"/>
    <property type="molecule type" value="Genomic_DNA"/>
</dbReference>